<sequence>MKVYAQKINNLQQALSKLEDRVVLTSDKDMENRIYAISEIRYYKKLVESFFEYPPELKMDIVADLSDMIGVLEKWLAE</sequence>
<evidence type="ECO:0000256" key="1">
    <source>
        <dbReference type="SAM" id="Coils"/>
    </source>
</evidence>
<organism evidence="2">
    <name type="scientific">Siphoviridae sp. ctYh54</name>
    <dbReference type="NCBI Taxonomy" id="2826379"/>
    <lineage>
        <taxon>Viruses</taxon>
        <taxon>Duplodnaviria</taxon>
        <taxon>Heunggongvirae</taxon>
        <taxon>Uroviricota</taxon>
        <taxon>Caudoviricetes</taxon>
    </lineage>
</organism>
<keyword evidence="1" id="KW-0175">Coiled coil</keyword>
<protein>
    <submittedName>
        <fullName evidence="2">Uncharacterized protein</fullName>
    </submittedName>
</protein>
<name>A0A8S5MEB7_9CAUD</name>
<feature type="coiled-coil region" evidence="1">
    <location>
        <begin position="1"/>
        <end position="28"/>
    </location>
</feature>
<accession>A0A8S5MEB7</accession>
<evidence type="ECO:0000313" key="2">
    <source>
        <dbReference type="EMBL" id="DAD80570.1"/>
    </source>
</evidence>
<reference evidence="2" key="1">
    <citation type="journal article" date="2021" name="Proc. Natl. Acad. Sci. U.S.A.">
        <title>A Catalog of Tens of Thousands of Viruses from Human Metagenomes Reveals Hidden Associations with Chronic Diseases.</title>
        <authorList>
            <person name="Tisza M.J."/>
            <person name="Buck C.B."/>
        </authorList>
    </citation>
    <scope>NUCLEOTIDE SEQUENCE</scope>
    <source>
        <strain evidence="2">CtYh54</strain>
    </source>
</reference>
<proteinExistence type="predicted"/>
<dbReference type="EMBL" id="BK014884">
    <property type="protein sequence ID" value="DAD80570.1"/>
    <property type="molecule type" value="Genomic_DNA"/>
</dbReference>